<reference evidence="1" key="1">
    <citation type="submission" date="2018-01" db="EMBL/GenBank/DDBJ databases">
        <authorList>
            <person name="Krukenberg V."/>
        </authorList>
    </citation>
    <scope>NUCLEOTIDE SEQUENCE</scope>
    <source>
        <strain evidence="1">E20ANME2</strain>
    </source>
</reference>
<organism evidence="1 2">
    <name type="scientific">Candidatus Methanogaster sp</name>
    <dbReference type="NCBI Taxonomy" id="3386292"/>
    <lineage>
        <taxon>Archaea</taxon>
        <taxon>Methanobacteriati</taxon>
        <taxon>Methanobacteriota</taxon>
        <taxon>Stenosarchaea group</taxon>
        <taxon>Methanomicrobia</taxon>
        <taxon>Methanosarcinales</taxon>
        <taxon>ANME-2 cluster</taxon>
        <taxon>Candidatus Methanogasteraceae</taxon>
        <taxon>Candidatus Methanogaster</taxon>
    </lineage>
</organism>
<gene>
    <name evidence="1" type="ORF">C4B59_10560</name>
</gene>
<name>A0AC61L1B4_9EURY</name>
<sequence length="193" mass="21036">MDSSIQINGADSKDTGTGADACAIWITGLPGSGKTTIAEKVAETLGAKHLQLDRVRKVVTPDPDYSDKERGIVYASLAYMAHLLVDSGVPVVIDATANRREYRDLARKLIPRFVEVYVECPIEVCMERERERDAGYAPARIYAGAGKGGTVPGVDVEYEAPLHPEVVVRSDLMDADGCADQIVRYVRERKSVP</sequence>
<accession>A0AC61L1B4</accession>
<comment type="caution">
    <text evidence="1">The sequence shown here is derived from an EMBL/GenBank/DDBJ whole genome shotgun (WGS) entry which is preliminary data.</text>
</comment>
<protein>
    <submittedName>
        <fullName evidence="1">Adenylyl-sulfate kinase</fullName>
    </submittedName>
</protein>
<evidence type="ECO:0000313" key="2">
    <source>
        <dbReference type="Proteomes" id="UP000248329"/>
    </source>
</evidence>
<dbReference type="Proteomes" id="UP000248329">
    <property type="component" value="Unassembled WGS sequence"/>
</dbReference>
<keyword evidence="1" id="KW-0418">Kinase</keyword>
<keyword evidence="1" id="KW-0808">Transferase</keyword>
<proteinExistence type="predicted"/>
<evidence type="ECO:0000313" key="1">
    <source>
        <dbReference type="EMBL" id="PXF59841.1"/>
    </source>
</evidence>
<dbReference type="EMBL" id="PQXF01000021">
    <property type="protein sequence ID" value="PXF59841.1"/>
    <property type="molecule type" value="Genomic_DNA"/>
</dbReference>